<feature type="transmembrane region" description="Helical" evidence="4">
    <location>
        <begin position="17"/>
        <end position="41"/>
    </location>
</feature>
<comment type="subcellular location">
    <subcellularLocation>
        <location evidence="1">Membrane</location>
    </subcellularLocation>
</comment>
<protein>
    <submittedName>
        <fullName evidence="5">Predicted protein</fullName>
    </submittedName>
</protein>
<dbReference type="GO" id="GO:0016020">
    <property type="term" value="C:membrane"/>
    <property type="evidence" value="ECO:0007669"/>
    <property type="project" value="UniProtKB-SubCell"/>
</dbReference>
<evidence type="ECO:0000256" key="1">
    <source>
        <dbReference type="ARBA" id="ARBA00004370"/>
    </source>
</evidence>
<accession>F2EDB1</accession>
<sequence length="210" mass="23001">MCGRDDDCYLTRGDVKYLFICFGVVAVVVLLAVLLAAFVYLRHVTITVEDASLTRFSLLTSPVTGIAYNLSLTLKVRNPNWAMSMKNVEPFVAAYRFDSQQFDRVQVAATGDKHPAGATRVYHLTSSSQGAFVSLGSAGEQEYRRESKAGTFRRGGGAVPEGELHRALHQVQDRGRLPAQAAARQARLHHRRLPEGEVQAPEGGEELLAS</sequence>
<evidence type="ECO:0000256" key="2">
    <source>
        <dbReference type="ARBA" id="ARBA00023136"/>
    </source>
</evidence>
<dbReference type="EMBL" id="AK374136">
    <property type="protein sequence ID" value="BAK05333.1"/>
    <property type="molecule type" value="mRNA"/>
</dbReference>
<dbReference type="InterPro" id="IPR044839">
    <property type="entry name" value="NDR1-like"/>
</dbReference>
<dbReference type="PANTHER" id="PTHR31415:SF6">
    <property type="entry name" value="LATE EMBRYOGENESIS ABUNDANT PROTEIN LEA-2 SUBGROUP DOMAIN-CONTAINING PROTEIN"/>
    <property type="match status" value="1"/>
</dbReference>
<evidence type="ECO:0000256" key="4">
    <source>
        <dbReference type="SAM" id="Phobius"/>
    </source>
</evidence>
<keyword evidence="4" id="KW-0812">Transmembrane</keyword>
<dbReference type="GO" id="GO:0098542">
    <property type="term" value="P:defense response to other organism"/>
    <property type="evidence" value="ECO:0007669"/>
    <property type="project" value="InterPro"/>
</dbReference>
<dbReference type="AlphaFoldDB" id="F2EDB1"/>
<evidence type="ECO:0000313" key="5">
    <source>
        <dbReference type="EMBL" id="BAK05333.1"/>
    </source>
</evidence>
<name>F2EDB1_HORVV</name>
<keyword evidence="4" id="KW-1133">Transmembrane helix</keyword>
<proteinExistence type="evidence at transcript level"/>
<keyword evidence="2 4" id="KW-0472">Membrane</keyword>
<feature type="region of interest" description="Disordered" evidence="3">
    <location>
        <begin position="188"/>
        <end position="210"/>
    </location>
</feature>
<organism evidence="5">
    <name type="scientific">Hordeum vulgare subsp. vulgare</name>
    <name type="common">Domesticated barley</name>
    <dbReference type="NCBI Taxonomy" id="112509"/>
    <lineage>
        <taxon>Eukaryota</taxon>
        <taxon>Viridiplantae</taxon>
        <taxon>Streptophyta</taxon>
        <taxon>Embryophyta</taxon>
        <taxon>Tracheophyta</taxon>
        <taxon>Spermatophyta</taxon>
        <taxon>Magnoliopsida</taxon>
        <taxon>Liliopsida</taxon>
        <taxon>Poales</taxon>
        <taxon>Poaceae</taxon>
        <taxon>BOP clade</taxon>
        <taxon>Pooideae</taxon>
        <taxon>Triticodae</taxon>
        <taxon>Triticeae</taxon>
        <taxon>Hordeinae</taxon>
        <taxon>Hordeum</taxon>
    </lineage>
</organism>
<reference evidence="5" key="1">
    <citation type="journal article" date="2011" name="Plant Physiol.">
        <title>Comprehensive sequence analysis of 24,783 barley full-length cDNAs derived from 12 clone libraries.</title>
        <authorList>
            <person name="Matsumoto T."/>
            <person name="Tanaka T."/>
            <person name="Sakai H."/>
            <person name="Amano N."/>
            <person name="Kanamori H."/>
            <person name="Kurita K."/>
            <person name="Kikuta A."/>
            <person name="Kamiya K."/>
            <person name="Yamamoto M."/>
            <person name="Ikawa H."/>
            <person name="Fujii N."/>
            <person name="Hori K."/>
            <person name="Itoh T."/>
            <person name="Sato K."/>
        </authorList>
    </citation>
    <scope>NUCLEOTIDE SEQUENCE</scope>
    <source>
        <tissue evidence="5">Flower</tissue>
    </source>
</reference>
<dbReference type="PANTHER" id="PTHR31415">
    <property type="entry name" value="OS05G0367900 PROTEIN"/>
    <property type="match status" value="1"/>
</dbReference>
<evidence type="ECO:0000256" key="3">
    <source>
        <dbReference type="SAM" id="MobiDB-lite"/>
    </source>
</evidence>